<proteinExistence type="predicted"/>
<feature type="region of interest" description="Disordered" evidence="1">
    <location>
        <begin position="261"/>
        <end position="303"/>
    </location>
</feature>
<feature type="region of interest" description="Disordered" evidence="1">
    <location>
        <begin position="1"/>
        <end position="57"/>
    </location>
</feature>
<dbReference type="AlphaFoldDB" id="A0A0A9D7H8"/>
<organism evidence="2">
    <name type="scientific">Arundo donax</name>
    <name type="common">Giant reed</name>
    <name type="synonym">Donax arundinaceus</name>
    <dbReference type="NCBI Taxonomy" id="35708"/>
    <lineage>
        <taxon>Eukaryota</taxon>
        <taxon>Viridiplantae</taxon>
        <taxon>Streptophyta</taxon>
        <taxon>Embryophyta</taxon>
        <taxon>Tracheophyta</taxon>
        <taxon>Spermatophyta</taxon>
        <taxon>Magnoliopsida</taxon>
        <taxon>Liliopsida</taxon>
        <taxon>Poales</taxon>
        <taxon>Poaceae</taxon>
        <taxon>PACMAD clade</taxon>
        <taxon>Arundinoideae</taxon>
        <taxon>Arundineae</taxon>
        <taxon>Arundo</taxon>
    </lineage>
</organism>
<feature type="compositionally biased region" description="Pro residues" evidence="1">
    <location>
        <begin position="44"/>
        <end position="55"/>
    </location>
</feature>
<feature type="region of interest" description="Disordered" evidence="1">
    <location>
        <begin position="163"/>
        <end position="236"/>
    </location>
</feature>
<reference evidence="2" key="2">
    <citation type="journal article" date="2015" name="Data Brief">
        <title>Shoot transcriptome of the giant reed, Arundo donax.</title>
        <authorList>
            <person name="Barrero R.A."/>
            <person name="Guerrero F.D."/>
            <person name="Moolhuijzen P."/>
            <person name="Goolsby J.A."/>
            <person name="Tidwell J."/>
            <person name="Bellgard S.E."/>
            <person name="Bellgard M.I."/>
        </authorList>
    </citation>
    <scope>NUCLEOTIDE SEQUENCE</scope>
    <source>
        <tissue evidence="2">Shoot tissue taken approximately 20 cm above the soil surface</tissue>
    </source>
</reference>
<feature type="region of interest" description="Disordered" evidence="1">
    <location>
        <begin position="102"/>
        <end position="135"/>
    </location>
</feature>
<protein>
    <submittedName>
        <fullName evidence="2">Uncharacterized protein</fullName>
    </submittedName>
</protein>
<evidence type="ECO:0000256" key="1">
    <source>
        <dbReference type="SAM" id="MobiDB-lite"/>
    </source>
</evidence>
<name>A0A0A9D7H8_ARUDO</name>
<feature type="compositionally biased region" description="Polar residues" evidence="1">
    <location>
        <begin position="109"/>
        <end position="129"/>
    </location>
</feature>
<dbReference type="EMBL" id="GBRH01218203">
    <property type="protein sequence ID" value="JAD79692.1"/>
    <property type="molecule type" value="Transcribed_RNA"/>
</dbReference>
<reference evidence="2" key="1">
    <citation type="submission" date="2014-09" db="EMBL/GenBank/DDBJ databases">
        <authorList>
            <person name="Magalhaes I.L.F."/>
            <person name="Oliveira U."/>
            <person name="Santos F.R."/>
            <person name="Vidigal T.H.D.A."/>
            <person name="Brescovit A.D."/>
            <person name="Santos A.J."/>
        </authorList>
    </citation>
    <scope>NUCLEOTIDE SEQUENCE</scope>
    <source>
        <tissue evidence="2">Shoot tissue taken approximately 20 cm above the soil surface</tissue>
    </source>
</reference>
<feature type="compositionally biased region" description="Basic and acidic residues" evidence="1">
    <location>
        <begin position="261"/>
        <end position="280"/>
    </location>
</feature>
<sequence length="332" mass="36304">MDRYHDMMESSSTGPDDLPPSALGRIQDTTGQTQVSAASHLRRLPPPPDAPPVMPPASLADARCIIHSSLAARPRTRPHFSDMWRSQRWSPRHRFRMERQTAAMLRSSAGCSRSRMQSMASSGRSSTDGSPAAASSTFSTLSADRFLLKDGMSGMVSVAAASAAATPPSSRRPAKNPSNGSASSWHRDGRNSLMSRAHGLDRTSRPETTKAASRASISERRRRSALPQAKPQPVELLLRPKPHQQLVFNLFCRFLSRPDRRSRAGDAMEPTLREEGEKESAAQGRKQLGRIRSNGSPGNREMQDTCCRAASSWIDSSSATKNSSNLTTIWLL</sequence>
<feature type="compositionally biased region" description="Polar residues" evidence="1">
    <location>
        <begin position="27"/>
        <end position="37"/>
    </location>
</feature>
<evidence type="ECO:0000313" key="2">
    <source>
        <dbReference type="EMBL" id="JAD79692.1"/>
    </source>
</evidence>
<feature type="compositionally biased region" description="Basic and acidic residues" evidence="1">
    <location>
        <begin position="198"/>
        <end position="208"/>
    </location>
</feature>
<accession>A0A0A9D7H8</accession>